<dbReference type="EC" id="3.2.1.-" evidence="11"/>
<evidence type="ECO:0000256" key="5">
    <source>
        <dbReference type="ARBA" id="ARBA00023295"/>
    </source>
</evidence>
<dbReference type="PIRSF" id="PIRSF001100">
    <property type="entry name" value="Beta_cellobiohydrolase"/>
    <property type="match status" value="1"/>
</dbReference>
<evidence type="ECO:0000256" key="1">
    <source>
        <dbReference type="ARBA" id="ARBA00022729"/>
    </source>
</evidence>
<feature type="binding site" evidence="8">
    <location>
        <position position="344"/>
    </location>
    <ligand>
        <name>substrate</name>
    </ligand>
</feature>
<evidence type="ECO:0000256" key="8">
    <source>
        <dbReference type="PIRSR" id="PIRSR001100-2"/>
    </source>
</evidence>
<dbReference type="InterPro" id="IPR001524">
    <property type="entry name" value="Glyco_hydro_6_CS"/>
</dbReference>
<evidence type="ECO:0000256" key="7">
    <source>
        <dbReference type="PIRSR" id="PIRSR001100-1"/>
    </source>
</evidence>
<keyword evidence="3 11" id="KW-0136">Cellulose degradation</keyword>
<evidence type="ECO:0000256" key="3">
    <source>
        <dbReference type="ARBA" id="ARBA00023001"/>
    </source>
</evidence>
<dbReference type="GO" id="GO:0030245">
    <property type="term" value="P:cellulose catabolic process"/>
    <property type="evidence" value="ECO:0007669"/>
    <property type="project" value="UniProtKB-KW"/>
</dbReference>
<dbReference type="FunFam" id="3.20.20.40:FF:000001">
    <property type="entry name" value="Glucanase"/>
    <property type="match status" value="1"/>
</dbReference>
<proteinExistence type="inferred from homology"/>
<evidence type="ECO:0000256" key="6">
    <source>
        <dbReference type="ARBA" id="ARBA00023326"/>
    </source>
</evidence>
<keyword evidence="4 11" id="KW-0119">Carbohydrate metabolism</keyword>
<feature type="active site" description="Proton donor" evidence="7 10">
    <location>
        <position position="168"/>
    </location>
</feature>
<dbReference type="PANTHER" id="PTHR34876">
    <property type="match status" value="1"/>
</dbReference>
<feature type="active site" evidence="9">
    <location>
        <position position="123"/>
    </location>
</feature>
<evidence type="ECO:0000256" key="9">
    <source>
        <dbReference type="PROSITE-ProRule" id="PRU10056"/>
    </source>
</evidence>
<gene>
    <name evidence="12" type="ORF">NKR19_g7314</name>
</gene>
<evidence type="ECO:0000313" key="12">
    <source>
        <dbReference type="EMBL" id="KAJ9142249.1"/>
    </source>
</evidence>
<reference evidence="12" key="1">
    <citation type="submission" date="2022-07" db="EMBL/GenBank/DDBJ databases">
        <title>Fungi with potential for degradation of polypropylene.</title>
        <authorList>
            <person name="Gostincar C."/>
        </authorList>
    </citation>
    <scope>NUCLEOTIDE SEQUENCE</scope>
    <source>
        <strain evidence="12">EXF-13287</strain>
    </source>
</reference>
<accession>A0AA38RLN9</accession>
<protein>
    <recommendedName>
        <fullName evidence="11">Glucanase</fullName>
        <ecNumber evidence="11">3.2.1.-</ecNumber>
    </recommendedName>
</protein>
<dbReference type="PRINTS" id="PR00733">
    <property type="entry name" value="GLHYDRLASE6"/>
</dbReference>
<keyword evidence="13" id="KW-1185">Reference proteome</keyword>
<organism evidence="12 13">
    <name type="scientific">Coniochaeta hoffmannii</name>
    <dbReference type="NCBI Taxonomy" id="91930"/>
    <lineage>
        <taxon>Eukaryota</taxon>
        <taxon>Fungi</taxon>
        <taxon>Dikarya</taxon>
        <taxon>Ascomycota</taxon>
        <taxon>Pezizomycotina</taxon>
        <taxon>Sordariomycetes</taxon>
        <taxon>Sordariomycetidae</taxon>
        <taxon>Coniochaetales</taxon>
        <taxon>Coniochaetaceae</taxon>
        <taxon>Coniochaeta</taxon>
    </lineage>
</organism>
<comment type="caution">
    <text evidence="12">The sequence shown here is derived from an EMBL/GenBank/DDBJ whole genome shotgun (WGS) entry which is preliminary data.</text>
</comment>
<evidence type="ECO:0000256" key="4">
    <source>
        <dbReference type="ARBA" id="ARBA00023277"/>
    </source>
</evidence>
<dbReference type="PROSITE" id="PS00655">
    <property type="entry name" value="GLYCOSYL_HYDROL_F6_1"/>
    <property type="match status" value="1"/>
</dbReference>
<feature type="signal peptide" evidence="11">
    <location>
        <begin position="1"/>
        <end position="17"/>
    </location>
</feature>
<keyword evidence="1 11" id="KW-0732">Signal</keyword>
<dbReference type="AlphaFoldDB" id="A0AA38RLN9"/>
<dbReference type="SUPFAM" id="SSF51989">
    <property type="entry name" value="Glycosyl hydrolases family 6, cellulases"/>
    <property type="match status" value="1"/>
</dbReference>
<name>A0AA38RLN9_9PEZI</name>
<dbReference type="PANTHER" id="PTHR34876:SF2">
    <property type="entry name" value="GLUCANASE"/>
    <property type="match status" value="1"/>
</dbReference>
<dbReference type="GO" id="GO:0004553">
    <property type="term" value="F:hydrolase activity, hydrolyzing O-glycosyl compounds"/>
    <property type="evidence" value="ECO:0007669"/>
    <property type="project" value="InterPro"/>
</dbReference>
<dbReference type="Gene3D" id="3.20.20.40">
    <property type="entry name" value="1, 4-beta cellobiohydrolase"/>
    <property type="match status" value="1"/>
</dbReference>
<dbReference type="InterPro" id="IPR036434">
    <property type="entry name" value="Beta_cellobiohydrolase_sf"/>
</dbReference>
<evidence type="ECO:0000256" key="2">
    <source>
        <dbReference type="ARBA" id="ARBA00022801"/>
    </source>
</evidence>
<evidence type="ECO:0000313" key="13">
    <source>
        <dbReference type="Proteomes" id="UP001174691"/>
    </source>
</evidence>
<keyword evidence="5 11" id="KW-0326">Glycosidase</keyword>
<feature type="active site" description="Proton acceptor" evidence="7">
    <location>
        <position position="350"/>
    </location>
</feature>
<dbReference type="InterPro" id="IPR016288">
    <property type="entry name" value="Beta_cellobiohydrolase"/>
</dbReference>
<dbReference type="Pfam" id="PF01341">
    <property type="entry name" value="Glyco_hydro_6"/>
    <property type="match status" value="1"/>
</dbReference>
<sequence>MKITQSAVLAFAATAVAAPSATTKDEPRQAASGCSSAVTLDPSSNPFKKYTLHPNKFYRDEVTAAVAQMSDSSLAAAAAKVADVGSFLWIDTIANIAKIEPALADVPCTNILGLVIYDLPGRDCAAKASNGELKVGEISRYKTEYIDPIVKLIKAHPNTAFALVIEPDSLPNLVTNADKDACKNSATGYRDGVAYAIKNLNLPNVIMYLDAGHGGWLGWDANLKPGAEELAKAFKAGGSPKQLRGFATNTAGWNAWDLSPGEFSTASDAKYNKCQNEKIYVDTFAPALKTAGMPNHAIIDTGRNGVTGLRAEWGDWCNVNGAGFGKRPTADTGDELADAFVWIKPGGESDGTSDSSATRYDSFCGKDDAFKPAPEAGTWNQAYFEMLLKNAVPAF</sequence>
<feature type="binding site" evidence="8">
    <location>
        <position position="316"/>
    </location>
    <ligand>
        <name>substrate</name>
    </ligand>
</feature>
<feature type="binding site" evidence="8">
    <location>
        <position position="91"/>
    </location>
    <ligand>
        <name>substrate</name>
    </ligand>
</feature>
<dbReference type="Proteomes" id="UP001174691">
    <property type="component" value="Unassembled WGS sequence"/>
</dbReference>
<keyword evidence="2 11" id="KW-0378">Hydrolase</keyword>
<feature type="binding site" evidence="8">
    <location>
        <position position="348"/>
    </location>
    <ligand>
        <name>substrate</name>
    </ligand>
</feature>
<evidence type="ECO:0000256" key="11">
    <source>
        <dbReference type="RuleBase" id="RU361186"/>
    </source>
</evidence>
<feature type="binding site" evidence="8">
    <location>
        <position position="89"/>
    </location>
    <ligand>
        <name>substrate</name>
    </ligand>
</feature>
<dbReference type="PROSITE" id="PS00656">
    <property type="entry name" value="GLYCOSYL_HYDROL_F6_2"/>
    <property type="match status" value="1"/>
</dbReference>
<feature type="binding site" evidence="8">
    <location>
        <position position="213"/>
    </location>
    <ligand>
        <name>substrate</name>
    </ligand>
</feature>
<feature type="chain" id="PRO_5041480992" description="Glucanase" evidence="11">
    <location>
        <begin position="18"/>
        <end position="395"/>
    </location>
</feature>
<keyword evidence="6 11" id="KW-0624">Polysaccharide degradation</keyword>
<comment type="similarity">
    <text evidence="11">Belongs to the glycosyl hydrolase family 6.</text>
</comment>
<evidence type="ECO:0000256" key="10">
    <source>
        <dbReference type="PROSITE-ProRule" id="PRU10057"/>
    </source>
</evidence>
<dbReference type="EMBL" id="JANBVN010000125">
    <property type="protein sequence ID" value="KAJ9142249.1"/>
    <property type="molecule type" value="Genomic_DNA"/>
</dbReference>
<feature type="binding site" evidence="8">
    <location>
        <position position="216"/>
    </location>
    <ligand>
        <name>substrate</name>
    </ligand>
</feature>